<dbReference type="RefSeq" id="WP_305499819.1">
    <property type="nucleotide sequence ID" value="NZ_CP131913.1"/>
</dbReference>
<keyword evidence="3" id="KW-0813">Transport</keyword>
<evidence type="ECO:0000313" key="10">
    <source>
        <dbReference type="EMBL" id="WLI72774.1"/>
    </source>
</evidence>
<evidence type="ECO:0000256" key="3">
    <source>
        <dbReference type="ARBA" id="ARBA00022448"/>
    </source>
</evidence>
<protein>
    <submittedName>
        <fullName evidence="10">Nucleobase:cation symporter-2 family protein</fullName>
    </submittedName>
</protein>
<dbReference type="PANTHER" id="PTHR42810:SF4">
    <property type="entry name" value="URIC ACID TRANSPORTER UACT"/>
    <property type="match status" value="1"/>
</dbReference>
<dbReference type="EMBL" id="CP131913">
    <property type="protein sequence ID" value="WLI72774.1"/>
    <property type="molecule type" value="Genomic_DNA"/>
</dbReference>
<feature type="transmembrane region" description="Helical" evidence="9">
    <location>
        <begin position="209"/>
        <end position="229"/>
    </location>
</feature>
<gene>
    <name evidence="10" type="ORF">B6N23_13550</name>
</gene>
<dbReference type="Proteomes" id="UP001235344">
    <property type="component" value="Chromosome"/>
</dbReference>
<comment type="subcellular location">
    <subcellularLocation>
        <location evidence="1">Cell membrane</location>
        <topology evidence="1">Multi-pass membrane protein</topology>
    </subcellularLocation>
</comment>
<feature type="transmembrane region" description="Helical" evidence="9">
    <location>
        <begin position="177"/>
        <end position="197"/>
    </location>
</feature>
<evidence type="ECO:0000256" key="7">
    <source>
        <dbReference type="ARBA" id="ARBA00023136"/>
    </source>
</evidence>
<keyword evidence="7 9" id="KW-0472">Membrane</keyword>
<keyword evidence="5 9" id="KW-0812">Transmembrane</keyword>
<feature type="region of interest" description="Disordered" evidence="8">
    <location>
        <begin position="1"/>
        <end position="26"/>
    </location>
</feature>
<feature type="transmembrane region" description="Helical" evidence="9">
    <location>
        <begin position="357"/>
        <end position="376"/>
    </location>
</feature>
<dbReference type="InterPro" id="IPR017588">
    <property type="entry name" value="UacT-like"/>
</dbReference>
<dbReference type="InterPro" id="IPR006042">
    <property type="entry name" value="Xan_ur_permease"/>
</dbReference>
<keyword evidence="11" id="KW-1185">Reference proteome</keyword>
<evidence type="ECO:0000313" key="11">
    <source>
        <dbReference type="Proteomes" id="UP001235344"/>
    </source>
</evidence>
<feature type="compositionally biased region" description="Basic and acidic residues" evidence="8">
    <location>
        <begin position="446"/>
        <end position="467"/>
    </location>
</feature>
<feature type="region of interest" description="Disordered" evidence="8">
    <location>
        <begin position="443"/>
        <end position="467"/>
    </location>
</feature>
<comment type="similarity">
    <text evidence="2">Belongs to the nucleobase:cation symporter-2 (NCS2) (TC 2.A.40) family.</text>
</comment>
<dbReference type="NCBIfam" id="TIGR00801">
    <property type="entry name" value="ncs2"/>
    <property type="match status" value="1"/>
</dbReference>
<evidence type="ECO:0000256" key="5">
    <source>
        <dbReference type="ARBA" id="ARBA00022692"/>
    </source>
</evidence>
<feature type="transmembrane region" description="Helical" evidence="9">
    <location>
        <begin position="326"/>
        <end position="345"/>
    </location>
</feature>
<name>A0ABY9H2Z9_9GAMM</name>
<dbReference type="PROSITE" id="PS01116">
    <property type="entry name" value="XANTH_URACIL_PERMASE"/>
    <property type="match status" value="1"/>
</dbReference>
<feature type="transmembrane region" description="Helical" evidence="9">
    <location>
        <begin position="249"/>
        <end position="266"/>
    </location>
</feature>
<keyword evidence="6 9" id="KW-1133">Transmembrane helix</keyword>
<feature type="transmembrane region" description="Helical" evidence="9">
    <location>
        <begin position="110"/>
        <end position="136"/>
    </location>
</feature>
<feature type="transmembrane region" description="Helical" evidence="9">
    <location>
        <begin position="388"/>
        <end position="405"/>
    </location>
</feature>
<dbReference type="NCBIfam" id="NF037981">
    <property type="entry name" value="NCS2_1"/>
    <property type="match status" value="1"/>
</dbReference>
<proteinExistence type="inferred from homology"/>
<feature type="transmembrane region" description="Helical" evidence="9">
    <location>
        <begin position="66"/>
        <end position="90"/>
    </location>
</feature>
<evidence type="ECO:0000256" key="6">
    <source>
        <dbReference type="ARBA" id="ARBA00022989"/>
    </source>
</evidence>
<organism evidence="10 11">
    <name type="scientific">Halomonas alkalicola</name>
    <dbReference type="NCBI Taxonomy" id="1930622"/>
    <lineage>
        <taxon>Bacteria</taxon>
        <taxon>Pseudomonadati</taxon>
        <taxon>Pseudomonadota</taxon>
        <taxon>Gammaproteobacteria</taxon>
        <taxon>Oceanospirillales</taxon>
        <taxon>Halomonadaceae</taxon>
        <taxon>Halomonas</taxon>
    </lineage>
</organism>
<dbReference type="NCBIfam" id="TIGR03173">
    <property type="entry name" value="pbuX"/>
    <property type="match status" value="1"/>
</dbReference>
<feature type="transmembrane region" description="Helical" evidence="9">
    <location>
        <begin position="417"/>
        <end position="438"/>
    </location>
</feature>
<sequence length="467" mass="47809">MTRPRSAPHPETNPTRTINRDPDAMPPLSKAIPLGLQHIMAMFAGNVTPPIIIAGVIGAATGETIFLIQVALFVAGVSTLIQTIGVGPIGARLPIVQGTSFGFLPVALPLANAFGLAAVLGASLIAGLLQVVLGAFLRKIRHWFSPVVTGIVVLLIGITLMPVGLNYAAGGVGSDDFASPTNLLLALFVLVVCIAVHQLGRGFVKASSILFGLLAGYLVAIALGMVDFTNLREAAWFAVPRPLQYGMEFHLTAIVGMVLIMFVVGLETIGNISAITTGGAGRPAKDRELSGGVMADGVATSFAALFNTLPNTAYAQNVGLITLTGVVSRHVVTIGGILLICMGLFPKLGGLVAAMPHAVLGGAGVVMFGMIASAGLKIIQECELDQRAMLIIAVSLSLGIGLPAVEAISETMPGQVGLLLKSGLVPAALAALLLDAILPGKPKRQRGGEAVEAEAGKAEAGKAESNA</sequence>
<dbReference type="Pfam" id="PF00860">
    <property type="entry name" value="Xan_ur_permease"/>
    <property type="match status" value="1"/>
</dbReference>
<evidence type="ECO:0000256" key="8">
    <source>
        <dbReference type="SAM" id="MobiDB-lite"/>
    </source>
</evidence>
<feature type="transmembrane region" description="Helical" evidence="9">
    <location>
        <begin position="143"/>
        <end position="165"/>
    </location>
</feature>
<reference evidence="10 11" key="1">
    <citation type="submission" date="2023-08" db="EMBL/GenBank/DDBJ databases">
        <title>Transcriptome Analysis of Halomonas alkalicola CICC 11012s to Identify the Genes Involved in Alkaline Tolerances.</title>
        <authorList>
            <person name="Zhai L."/>
        </authorList>
    </citation>
    <scope>NUCLEOTIDE SEQUENCE [LARGE SCALE GENOMIC DNA]</scope>
    <source>
        <strain evidence="10 11">CICC 11012s</strain>
    </source>
</reference>
<evidence type="ECO:0000256" key="1">
    <source>
        <dbReference type="ARBA" id="ARBA00004651"/>
    </source>
</evidence>
<evidence type="ECO:0000256" key="4">
    <source>
        <dbReference type="ARBA" id="ARBA00022475"/>
    </source>
</evidence>
<evidence type="ECO:0000256" key="9">
    <source>
        <dbReference type="SAM" id="Phobius"/>
    </source>
</evidence>
<dbReference type="PANTHER" id="PTHR42810">
    <property type="entry name" value="PURINE PERMEASE C1399.01C-RELATED"/>
    <property type="match status" value="1"/>
</dbReference>
<keyword evidence="4" id="KW-1003">Cell membrane</keyword>
<accession>A0ABY9H2Z9</accession>
<evidence type="ECO:0000256" key="2">
    <source>
        <dbReference type="ARBA" id="ARBA00008821"/>
    </source>
</evidence>
<dbReference type="InterPro" id="IPR006043">
    <property type="entry name" value="NCS2"/>
</dbReference>
<feature type="transmembrane region" description="Helical" evidence="9">
    <location>
        <begin position="35"/>
        <end position="59"/>
    </location>
</feature>